<sequence>NVCRNNIHGSSKPIDMSPIKDGILEKKCGTVGTVENIIGTGRDDE</sequence>
<keyword evidence="2" id="KW-1185">Reference proteome</keyword>
<organism evidence="1 2">
    <name type="scientific">Funneliformis caledonium</name>
    <dbReference type="NCBI Taxonomy" id="1117310"/>
    <lineage>
        <taxon>Eukaryota</taxon>
        <taxon>Fungi</taxon>
        <taxon>Fungi incertae sedis</taxon>
        <taxon>Mucoromycota</taxon>
        <taxon>Glomeromycotina</taxon>
        <taxon>Glomeromycetes</taxon>
        <taxon>Glomerales</taxon>
        <taxon>Glomeraceae</taxon>
        <taxon>Funneliformis</taxon>
    </lineage>
</organism>
<accession>A0A9N9IJI5</accession>
<name>A0A9N9IJI5_9GLOM</name>
<protein>
    <submittedName>
        <fullName evidence="1">8652_t:CDS:1</fullName>
    </submittedName>
</protein>
<reference evidence="1" key="1">
    <citation type="submission" date="2021-06" db="EMBL/GenBank/DDBJ databases">
        <authorList>
            <person name="Kallberg Y."/>
            <person name="Tangrot J."/>
            <person name="Rosling A."/>
        </authorList>
    </citation>
    <scope>NUCLEOTIDE SEQUENCE</scope>
    <source>
        <strain evidence="1">UK204</strain>
    </source>
</reference>
<evidence type="ECO:0000313" key="2">
    <source>
        <dbReference type="Proteomes" id="UP000789570"/>
    </source>
</evidence>
<dbReference type="EMBL" id="CAJVPQ010014554">
    <property type="protein sequence ID" value="CAG8739864.1"/>
    <property type="molecule type" value="Genomic_DNA"/>
</dbReference>
<dbReference type="Proteomes" id="UP000789570">
    <property type="component" value="Unassembled WGS sequence"/>
</dbReference>
<dbReference type="AlphaFoldDB" id="A0A9N9IJI5"/>
<gene>
    <name evidence="1" type="ORF">FCALED_LOCUS15545</name>
</gene>
<feature type="non-terminal residue" evidence="1">
    <location>
        <position position="1"/>
    </location>
</feature>
<proteinExistence type="predicted"/>
<evidence type="ECO:0000313" key="1">
    <source>
        <dbReference type="EMBL" id="CAG8739864.1"/>
    </source>
</evidence>
<comment type="caution">
    <text evidence="1">The sequence shown here is derived from an EMBL/GenBank/DDBJ whole genome shotgun (WGS) entry which is preliminary data.</text>
</comment>